<feature type="domain" description="Sensor histidine kinase NatK-like C-terminal" evidence="2">
    <location>
        <begin position="341"/>
        <end position="441"/>
    </location>
</feature>
<evidence type="ECO:0000313" key="3">
    <source>
        <dbReference type="EMBL" id="KRK25751.1"/>
    </source>
</evidence>
<dbReference type="PANTHER" id="PTHR40448:SF1">
    <property type="entry name" value="TWO-COMPONENT SENSOR HISTIDINE KINASE"/>
    <property type="match status" value="1"/>
</dbReference>
<evidence type="ECO:0000259" key="2">
    <source>
        <dbReference type="Pfam" id="PF14501"/>
    </source>
</evidence>
<organism evidence="3 4">
    <name type="scientific">Lactiplantibacillus pentosus DSM 20314</name>
    <dbReference type="NCBI Taxonomy" id="1423791"/>
    <lineage>
        <taxon>Bacteria</taxon>
        <taxon>Bacillati</taxon>
        <taxon>Bacillota</taxon>
        <taxon>Bacilli</taxon>
        <taxon>Lactobacillales</taxon>
        <taxon>Lactobacillaceae</taxon>
        <taxon>Lactiplantibacillus</taxon>
    </lineage>
</organism>
<keyword evidence="3" id="KW-0418">Kinase</keyword>
<dbReference type="AlphaFoldDB" id="A0A837RD89"/>
<gene>
    <name evidence="3" type="ORF">FD24_GL002892</name>
</gene>
<feature type="transmembrane region" description="Helical" evidence="1">
    <location>
        <begin position="192"/>
        <end position="217"/>
    </location>
</feature>
<feature type="transmembrane region" description="Helical" evidence="1">
    <location>
        <begin position="126"/>
        <end position="145"/>
    </location>
</feature>
<dbReference type="EMBL" id="AZCU01000006">
    <property type="protein sequence ID" value="KRK25751.1"/>
    <property type="molecule type" value="Genomic_DNA"/>
</dbReference>
<dbReference type="PANTHER" id="PTHR40448">
    <property type="entry name" value="TWO-COMPONENT SENSOR HISTIDINE KINASE"/>
    <property type="match status" value="1"/>
</dbReference>
<dbReference type="InterPro" id="IPR036890">
    <property type="entry name" value="HATPase_C_sf"/>
</dbReference>
<dbReference type="GO" id="GO:0016301">
    <property type="term" value="F:kinase activity"/>
    <property type="evidence" value="ECO:0007669"/>
    <property type="project" value="UniProtKB-KW"/>
</dbReference>
<keyword evidence="1" id="KW-0472">Membrane</keyword>
<name>A0A837RD89_LACPE</name>
<feature type="transmembrane region" description="Helical" evidence="1">
    <location>
        <begin position="39"/>
        <end position="63"/>
    </location>
</feature>
<comment type="caution">
    <text evidence="3">The sequence shown here is derived from an EMBL/GenBank/DDBJ whole genome shotgun (WGS) entry which is preliminary data.</text>
</comment>
<dbReference type="InterPro" id="IPR032834">
    <property type="entry name" value="NatK-like_C"/>
</dbReference>
<protein>
    <submittedName>
        <fullName evidence="3">Histidine protein kinase plnb</fullName>
    </submittedName>
</protein>
<accession>A0A837RD89</accession>
<dbReference type="GeneID" id="49392774"/>
<feature type="transmembrane region" description="Helical" evidence="1">
    <location>
        <begin position="166"/>
        <end position="186"/>
    </location>
</feature>
<proteinExistence type="predicted"/>
<keyword evidence="1" id="KW-0812">Transmembrane</keyword>
<reference evidence="3 4" key="1">
    <citation type="journal article" date="2015" name="Genome Announc.">
        <title>Expanding the biotechnology potential of lactobacilli through comparative genomics of 213 strains and associated genera.</title>
        <authorList>
            <person name="Sun Z."/>
            <person name="Harris H.M."/>
            <person name="McCann A."/>
            <person name="Guo C."/>
            <person name="Argimon S."/>
            <person name="Zhang W."/>
            <person name="Yang X."/>
            <person name="Jeffery I.B."/>
            <person name="Cooney J.C."/>
            <person name="Kagawa T.F."/>
            <person name="Liu W."/>
            <person name="Song Y."/>
            <person name="Salvetti E."/>
            <person name="Wrobel A."/>
            <person name="Rasinkangas P."/>
            <person name="Parkhill J."/>
            <person name="Rea M.C."/>
            <person name="O'Sullivan O."/>
            <person name="Ritari J."/>
            <person name="Douillard F.P."/>
            <person name="Paul Ross R."/>
            <person name="Yang R."/>
            <person name="Briner A.E."/>
            <person name="Felis G.E."/>
            <person name="de Vos W.M."/>
            <person name="Barrangou R."/>
            <person name="Klaenhammer T.R."/>
            <person name="Caufield P.W."/>
            <person name="Cui Y."/>
            <person name="Zhang H."/>
            <person name="O'Toole P.W."/>
        </authorList>
    </citation>
    <scope>NUCLEOTIDE SEQUENCE [LARGE SCALE GENOMIC DNA]</scope>
    <source>
        <strain evidence="3 4">DSM 20314</strain>
    </source>
</reference>
<dbReference type="GO" id="GO:0042802">
    <property type="term" value="F:identical protein binding"/>
    <property type="evidence" value="ECO:0007669"/>
    <property type="project" value="TreeGrafter"/>
</dbReference>
<dbReference type="Proteomes" id="UP000051020">
    <property type="component" value="Unassembled WGS sequence"/>
</dbReference>
<keyword evidence="1" id="KW-1133">Transmembrane helix</keyword>
<dbReference type="Pfam" id="PF14501">
    <property type="entry name" value="HATPase_c_5"/>
    <property type="match status" value="1"/>
</dbReference>
<keyword evidence="3" id="KW-0808">Transferase</keyword>
<dbReference type="SUPFAM" id="SSF55874">
    <property type="entry name" value="ATPase domain of HSP90 chaperone/DNA topoisomerase II/histidine kinase"/>
    <property type="match status" value="1"/>
</dbReference>
<feature type="transmembrane region" description="Helical" evidence="1">
    <location>
        <begin position="12"/>
        <end position="33"/>
    </location>
</feature>
<dbReference type="Gene3D" id="3.30.565.10">
    <property type="entry name" value="Histidine kinase-like ATPase, C-terminal domain"/>
    <property type="match status" value="1"/>
</dbReference>
<evidence type="ECO:0000256" key="1">
    <source>
        <dbReference type="SAM" id="Phobius"/>
    </source>
</evidence>
<dbReference type="RefSeq" id="WP_050337772.1">
    <property type="nucleotide sequence ID" value="NZ_AZCU01000006.1"/>
</dbReference>
<evidence type="ECO:0000313" key="4">
    <source>
        <dbReference type="Proteomes" id="UP000051020"/>
    </source>
</evidence>
<feature type="transmembrane region" description="Helical" evidence="1">
    <location>
        <begin position="83"/>
        <end position="106"/>
    </location>
</feature>
<sequence>MLDFGVVDTFYQGFASILVVLLWYCFLSGLLNWMSFLKIVGATFIWGILSVLVADFIFLIMILMNFARQLIQEKKLNYAKSSIFLSVVTIQILIGNIAMFVGRMIVRGLYDVSNLMGMQHYTHELLIVYIAVLLTINGILLFFYRRYWNKVSSVAQKIKELNLNKSLFELILILYVAIESIMLISLNENITATIQLALITAFIVMLLMMLWQMVFFVRSYMKKQEASYQAQQNAQLNDYLKSVERQYLELRKFKHDYKNLMLSLQDSLTNGNSPEQTEYFKELIAQSAVETSLDSGKIVKVQHLGNETLRGLIVQKFLDAQAQGINLTVELNTENFVIHHELVDIIRIVGNLLDNAIEATQATADKQIICAFNTLNGTKEISVRNPTNQKIDANKVFELGVSTKGAQRGFGLSNVHQLVVQHRNFFLDMNSQDNQVVMTLTVVEED</sequence>